<name>A0A8S1IMM1_9CHLO</name>
<dbReference type="OrthoDB" id="535786at2759"/>
<evidence type="ECO:0000313" key="2">
    <source>
        <dbReference type="EMBL" id="CAD7696312.1"/>
    </source>
</evidence>
<feature type="domain" description="SnoaL-like" evidence="1">
    <location>
        <begin position="41"/>
        <end position="121"/>
    </location>
</feature>
<keyword evidence="3" id="KW-1185">Reference proteome</keyword>
<dbReference type="SUPFAM" id="SSF54427">
    <property type="entry name" value="NTF2-like"/>
    <property type="match status" value="1"/>
</dbReference>
<evidence type="ECO:0000259" key="1">
    <source>
        <dbReference type="Pfam" id="PF12680"/>
    </source>
</evidence>
<dbReference type="InterPro" id="IPR037401">
    <property type="entry name" value="SnoaL-like"/>
</dbReference>
<evidence type="ECO:0000313" key="3">
    <source>
        <dbReference type="Proteomes" id="UP000708148"/>
    </source>
</evidence>
<accession>A0A8S1IMM1</accession>
<dbReference type="Gene3D" id="3.10.450.50">
    <property type="match status" value="1"/>
</dbReference>
<protein>
    <recommendedName>
        <fullName evidence="1">SnoaL-like domain-containing protein</fullName>
    </recommendedName>
</protein>
<dbReference type="Pfam" id="PF12680">
    <property type="entry name" value="SnoaL_2"/>
    <property type="match status" value="1"/>
</dbReference>
<dbReference type="AlphaFoldDB" id="A0A8S1IMM1"/>
<sequence>MDGSDKAAQDWFADGRICRKPPQTPEPPTMIDSEFARGFAEEWIEAWNSHDLDRILAHYTDDFEMSSPFIVEIAGDASGTLRGREAVGAYWKRALERMPELRFELVDVLVGAQSVVIYYKSVKGRMAAEALTFDDDGRVVRGSGHYSR</sequence>
<organism evidence="2 3">
    <name type="scientific">Ostreobium quekettii</name>
    <dbReference type="NCBI Taxonomy" id="121088"/>
    <lineage>
        <taxon>Eukaryota</taxon>
        <taxon>Viridiplantae</taxon>
        <taxon>Chlorophyta</taxon>
        <taxon>core chlorophytes</taxon>
        <taxon>Ulvophyceae</taxon>
        <taxon>TCBD clade</taxon>
        <taxon>Bryopsidales</taxon>
        <taxon>Ostreobineae</taxon>
        <taxon>Ostreobiaceae</taxon>
        <taxon>Ostreobium</taxon>
    </lineage>
</organism>
<dbReference type="InterPro" id="IPR032710">
    <property type="entry name" value="NTF2-like_dom_sf"/>
</dbReference>
<comment type="caution">
    <text evidence="2">The sequence shown here is derived from an EMBL/GenBank/DDBJ whole genome shotgun (WGS) entry which is preliminary data.</text>
</comment>
<dbReference type="Proteomes" id="UP000708148">
    <property type="component" value="Unassembled WGS sequence"/>
</dbReference>
<dbReference type="EMBL" id="CAJHUC010000457">
    <property type="protein sequence ID" value="CAD7696312.1"/>
    <property type="molecule type" value="Genomic_DNA"/>
</dbReference>
<reference evidence="2" key="1">
    <citation type="submission" date="2020-12" db="EMBL/GenBank/DDBJ databases">
        <authorList>
            <person name="Iha C."/>
        </authorList>
    </citation>
    <scope>NUCLEOTIDE SEQUENCE</scope>
</reference>
<gene>
    <name evidence="2" type="ORF">OSTQU699_LOCUS1672</name>
</gene>
<proteinExistence type="predicted"/>